<feature type="signal peptide" evidence="1">
    <location>
        <begin position="1"/>
        <end position="21"/>
    </location>
</feature>
<gene>
    <name evidence="2" type="ORF">HII27_12215</name>
</gene>
<keyword evidence="1" id="KW-0732">Signal</keyword>
<dbReference type="Gene3D" id="2.60.40.10">
    <property type="entry name" value="Immunoglobulins"/>
    <property type="match status" value="1"/>
</dbReference>
<dbReference type="InterPro" id="IPR008962">
    <property type="entry name" value="PapD-like_sf"/>
</dbReference>
<comment type="caution">
    <text evidence="2">The sequence shown here is derived from an EMBL/GenBank/DDBJ whole genome shotgun (WGS) entry which is preliminary data.</text>
</comment>
<feature type="chain" id="PRO_5046193417" evidence="1">
    <location>
        <begin position="22"/>
        <end position="225"/>
    </location>
</feature>
<name>A0ABR6RTL5_9ENTR</name>
<organism evidence="2 3">
    <name type="scientific">Kluyvera sichuanensis</name>
    <dbReference type="NCBI Taxonomy" id="2725494"/>
    <lineage>
        <taxon>Bacteria</taxon>
        <taxon>Pseudomonadati</taxon>
        <taxon>Pseudomonadota</taxon>
        <taxon>Gammaproteobacteria</taxon>
        <taxon>Enterobacterales</taxon>
        <taxon>Enterobacteriaceae</taxon>
        <taxon>Kluyvera</taxon>
    </lineage>
</organism>
<reference evidence="2 3" key="1">
    <citation type="submission" date="2020-04" db="EMBL/GenBank/DDBJ databases">
        <title>The draft genome of Kluyvera sichuanensis strain SCKS090646.</title>
        <authorList>
            <person name="Wei L."/>
            <person name="Liu L."/>
            <person name="Feng Y."/>
            <person name="Zong Z."/>
        </authorList>
    </citation>
    <scope>NUCLEOTIDE SEQUENCE [LARGE SCALE GENOMIC DNA]</scope>
    <source>
        <strain evidence="2 3">090646</strain>
    </source>
</reference>
<evidence type="ECO:0000313" key="3">
    <source>
        <dbReference type="Proteomes" id="UP000607331"/>
    </source>
</evidence>
<dbReference type="InterPro" id="IPR013783">
    <property type="entry name" value="Ig-like_fold"/>
</dbReference>
<keyword evidence="3" id="KW-1185">Reference proteome</keyword>
<proteinExistence type="predicted"/>
<accession>A0ABR6RTL5</accession>
<dbReference type="EMBL" id="JABBJF010000009">
    <property type="protein sequence ID" value="MBC1186477.1"/>
    <property type="molecule type" value="Genomic_DNA"/>
</dbReference>
<protein>
    <submittedName>
        <fullName evidence="2">Molecular chaperone</fullName>
    </submittedName>
</protein>
<dbReference type="SUPFAM" id="SSF49354">
    <property type="entry name" value="PapD-like"/>
    <property type="match status" value="1"/>
</dbReference>
<dbReference type="Proteomes" id="UP000607331">
    <property type="component" value="Unassembled WGS sequence"/>
</dbReference>
<dbReference type="RefSeq" id="WP_185668132.1">
    <property type="nucleotide sequence ID" value="NZ_JABBJF010000009.1"/>
</dbReference>
<evidence type="ECO:0000313" key="2">
    <source>
        <dbReference type="EMBL" id="MBC1186477.1"/>
    </source>
</evidence>
<sequence>MAKRFLILVLMAVICTQPAHAVWFDSLVNDIPSDKEFVSRPIYNDTDRTNLYTVSAFKIDKPGKDGEHRVNANELELLWAPLKFSISSHGTEYFKLYYRGPKDDVERYYRVIFKESPVRMFPKNDTGHHLQVLPVTSMSTFLIVRPRNMRLKYSVDENQGVIENSGNTFFRVIIQKGCDGDDEHSRQFYMLPGEKFKDGSVNAKNRKFIVANKKYFPLGNACFKP</sequence>
<evidence type="ECO:0000256" key="1">
    <source>
        <dbReference type="SAM" id="SignalP"/>
    </source>
</evidence>